<dbReference type="PANTHER" id="PTHR43433:SF5">
    <property type="entry name" value="AB HYDROLASE-1 DOMAIN-CONTAINING PROTEIN"/>
    <property type="match status" value="1"/>
</dbReference>
<dbReference type="Proteomes" id="UP001596298">
    <property type="component" value="Unassembled WGS sequence"/>
</dbReference>
<proteinExistence type="predicted"/>
<reference evidence="3" key="1">
    <citation type="journal article" date="2019" name="Int. J. Syst. Evol. Microbiol.">
        <title>The Global Catalogue of Microorganisms (GCM) 10K type strain sequencing project: providing services to taxonomists for standard genome sequencing and annotation.</title>
        <authorList>
            <consortium name="The Broad Institute Genomics Platform"/>
            <consortium name="The Broad Institute Genome Sequencing Center for Infectious Disease"/>
            <person name="Wu L."/>
            <person name="Ma J."/>
        </authorList>
    </citation>
    <scope>NUCLEOTIDE SEQUENCE [LARGE SCALE GENOMIC DNA]</scope>
    <source>
        <strain evidence="3">CCUG 58127</strain>
    </source>
</reference>
<dbReference type="RefSeq" id="WP_382403800.1">
    <property type="nucleotide sequence ID" value="NZ_JBHSWH010000001.1"/>
</dbReference>
<dbReference type="GO" id="GO:0016787">
    <property type="term" value="F:hydrolase activity"/>
    <property type="evidence" value="ECO:0007669"/>
    <property type="project" value="UniProtKB-KW"/>
</dbReference>
<dbReference type="PRINTS" id="PR00111">
    <property type="entry name" value="ABHYDROLASE"/>
</dbReference>
<protein>
    <submittedName>
        <fullName evidence="2">Alpha/beta fold hydrolase</fullName>
    </submittedName>
</protein>
<dbReference type="Gene3D" id="3.40.50.1820">
    <property type="entry name" value="alpha/beta hydrolase"/>
    <property type="match status" value="1"/>
</dbReference>
<organism evidence="2 3">
    <name type="scientific">Flexivirga alba</name>
    <dbReference type="NCBI Taxonomy" id="702742"/>
    <lineage>
        <taxon>Bacteria</taxon>
        <taxon>Bacillati</taxon>
        <taxon>Actinomycetota</taxon>
        <taxon>Actinomycetes</taxon>
        <taxon>Micrococcales</taxon>
        <taxon>Dermacoccaceae</taxon>
        <taxon>Flexivirga</taxon>
    </lineage>
</organism>
<sequence>MSDATRGSTVDTFGTAQTVRADDGVDIAFRVHGAGRRPVTLLHSLGLDGSWFESLVTAMGSDYQFIVPDLRGHGRSATGEVSLGRVAADVITVLDACDARSSAVFGISMGGMVAQVLAASYPERVDALCLAATTYGYDEPAIAGALARAAEARNGMAPIAAATVARWFGPADEVPQRLLPQARRAEQQLLAGSATVHADYLAAMTQVGEFAVPVGTPTLVLGGRDDLSTGSAVIERLAGSIPGAELHFVPGGHLMAFTDPESVAAHLRDFLDCLD</sequence>
<accession>A0ABW2AK20</accession>
<gene>
    <name evidence="2" type="ORF">ACFQDH_18195</name>
</gene>
<dbReference type="Pfam" id="PF00561">
    <property type="entry name" value="Abhydrolase_1"/>
    <property type="match status" value="1"/>
</dbReference>
<keyword evidence="3" id="KW-1185">Reference proteome</keyword>
<dbReference type="EMBL" id="JBHSWH010000001">
    <property type="protein sequence ID" value="MFC6707132.1"/>
    <property type="molecule type" value="Genomic_DNA"/>
</dbReference>
<evidence type="ECO:0000313" key="2">
    <source>
        <dbReference type="EMBL" id="MFC6707132.1"/>
    </source>
</evidence>
<dbReference type="SUPFAM" id="SSF53474">
    <property type="entry name" value="alpha/beta-Hydrolases"/>
    <property type="match status" value="1"/>
</dbReference>
<evidence type="ECO:0000259" key="1">
    <source>
        <dbReference type="Pfam" id="PF00561"/>
    </source>
</evidence>
<dbReference type="PANTHER" id="PTHR43433">
    <property type="entry name" value="HYDROLASE, ALPHA/BETA FOLD FAMILY PROTEIN"/>
    <property type="match status" value="1"/>
</dbReference>
<dbReference type="InterPro" id="IPR000073">
    <property type="entry name" value="AB_hydrolase_1"/>
</dbReference>
<dbReference type="InterPro" id="IPR050471">
    <property type="entry name" value="AB_hydrolase"/>
</dbReference>
<comment type="caution">
    <text evidence="2">The sequence shown here is derived from an EMBL/GenBank/DDBJ whole genome shotgun (WGS) entry which is preliminary data.</text>
</comment>
<keyword evidence="2" id="KW-0378">Hydrolase</keyword>
<name>A0ABW2AK20_9MICO</name>
<evidence type="ECO:0000313" key="3">
    <source>
        <dbReference type="Proteomes" id="UP001596298"/>
    </source>
</evidence>
<feature type="domain" description="AB hydrolase-1" evidence="1">
    <location>
        <begin position="38"/>
        <end position="260"/>
    </location>
</feature>
<dbReference type="InterPro" id="IPR029058">
    <property type="entry name" value="AB_hydrolase_fold"/>
</dbReference>